<dbReference type="GO" id="GO:0008234">
    <property type="term" value="F:cysteine-type peptidase activity"/>
    <property type="evidence" value="ECO:0007669"/>
    <property type="project" value="InterPro"/>
</dbReference>
<gene>
    <name evidence="6" type="ORF">CQW23_16461</name>
</gene>
<evidence type="ECO:0000256" key="3">
    <source>
        <dbReference type="ARBA" id="ARBA00022801"/>
    </source>
</evidence>
<dbReference type="GO" id="GO:0006508">
    <property type="term" value="P:proteolysis"/>
    <property type="evidence" value="ECO:0007669"/>
    <property type="project" value="UniProtKB-KW"/>
</dbReference>
<comment type="similarity">
    <text evidence="1">Belongs to the peptidase C48 family.</text>
</comment>
<dbReference type="PANTHER" id="PTHR31470:SF46">
    <property type="entry name" value="ULP1 PROTEASE FAMILY, C-TERMINAL CATALYTIC DOMAIN CONTAINING PROTEIN"/>
    <property type="match status" value="1"/>
</dbReference>
<sequence>MDYSSAATEAEDNEHGEEECFKKDDPNANSPFIEDLDKTFSIDSYLVRMQCDGATDSMENDIYEGSHSIEENLISIYSTRDQGGKRRRKDISRASSSIDKSKIAIPLSMSCTAVQWTRATEEKHELKKSEVSRNEKCLINIIKGFSILAGLPWHLIDEVYILINYGDEFPWVLAGVILKERRILVYDSMSRRRRFGQLSKIQKLAKILPTYLDISGFLDQKICHVIPLDFCNWDLKSQCDAPPSRCPIEIPFWPSARCATTALDYWNSVNVKIDLFTMRQYHGRPLKIDKWEFRPRCDMVTAQLACCQLKNALTSSSSVGFGKIWYR</sequence>
<dbReference type="Gene3D" id="3.40.395.10">
    <property type="entry name" value="Adenoviral Proteinase, Chain A"/>
    <property type="match status" value="1"/>
</dbReference>
<keyword evidence="7" id="KW-1185">Reference proteome</keyword>
<keyword evidence="3" id="KW-0378">Hydrolase</keyword>
<name>A0A2G2WB01_CAPBA</name>
<evidence type="ECO:0000256" key="2">
    <source>
        <dbReference type="ARBA" id="ARBA00022670"/>
    </source>
</evidence>
<evidence type="ECO:0000259" key="5">
    <source>
        <dbReference type="Pfam" id="PF02902"/>
    </source>
</evidence>
<organism evidence="6 7">
    <name type="scientific">Capsicum baccatum</name>
    <name type="common">Peruvian pepper</name>
    <dbReference type="NCBI Taxonomy" id="33114"/>
    <lineage>
        <taxon>Eukaryota</taxon>
        <taxon>Viridiplantae</taxon>
        <taxon>Streptophyta</taxon>
        <taxon>Embryophyta</taxon>
        <taxon>Tracheophyta</taxon>
        <taxon>Spermatophyta</taxon>
        <taxon>Magnoliopsida</taxon>
        <taxon>eudicotyledons</taxon>
        <taxon>Gunneridae</taxon>
        <taxon>Pentapetalae</taxon>
        <taxon>asterids</taxon>
        <taxon>lamiids</taxon>
        <taxon>Solanales</taxon>
        <taxon>Solanaceae</taxon>
        <taxon>Solanoideae</taxon>
        <taxon>Capsiceae</taxon>
        <taxon>Capsicum</taxon>
    </lineage>
</organism>
<evidence type="ECO:0000256" key="1">
    <source>
        <dbReference type="ARBA" id="ARBA00005234"/>
    </source>
</evidence>
<dbReference type="SUPFAM" id="SSF54001">
    <property type="entry name" value="Cysteine proteinases"/>
    <property type="match status" value="1"/>
</dbReference>
<dbReference type="AlphaFoldDB" id="A0A2G2WB01"/>
<dbReference type="Proteomes" id="UP000224567">
    <property type="component" value="Unassembled WGS sequence"/>
</dbReference>
<proteinExistence type="inferred from homology"/>
<dbReference type="InterPro" id="IPR003653">
    <property type="entry name" value="Peptidase_C48_C"/>
</dbReference>
<dbReference type="PANTHER" id="PTHR31470">
    <property type="entry name" value="CYSTEINE PROTEINASES SUPERFAMILY PROTEIN-RELATED-RELATED"/>
    <property type="match status" value="1"/>
</dbReference>
<dbReference type="Pfam" id="PF02902">
    <property type="entry name" value="Peptidase_C48"/>
    <property type="match status" value="1"/>
</dbReference>
<evidence type="ECO:0000313" key="6">
    <source>
        <dbReference type="EMBL" id="PHT42436.1"/>
    </source>
</evidence>
<feature type="domain" description="Ubiquitin-like protease family profile" evidence="5">
    <location>
        <begin position="156"/>
        <end position="195"/>
    </location>
</feature>
<dbReference type="InterPro" id="IPR038765">
    <property type="entry name" value="Papain-like_cys_pep_sf"/>
</dbReference>
<comment type="caution">
    <text evidence="6">The sequence shown here is derived from an EMBL/GenBank/DDBJ whole genome shotgun (WGS) entry which is preliminary data.</text>
</comment>
<evidence type="ECO:0000313" key="7">
    <source>
        <dbReference type="Proteomes" id="UP000224567"/>
    </source>
</evidence>
<reference evidence="6 7" key="1">
    <citation type="journal article" date="2017" name="Genome Biol.">
        <title>New reference genome sequences of hot pepper reveal the massive evolution of plant disease-resistance genes by retroduplication.</title>
        <authorList>
            <person name="Kim S."/>
            <person name="Park J."/>
            <person name="Yeom S.I."/>
            <person name="Kim Y.M."/>
            <person name="Seo E."/>
            <person name="Kim K.T."/>
            <person name="Kim M.S."/>
            <person name="Lee J.M."/>
            <person name="Cheong K."/>
            <person name="Shin H.S."/>
            <person name="Kim S.B."/>
            <person name="Han K."/>
            <person name="Lee J."/>
            <person name="Park M."/>
            <person name="Lee H.A."/>
            <person name="Lee H.Y."/>
            <person name="Lee Y."/>
            <person name="Oh S."/>
            <person name="Lee J.H."/>
            <person name="Choi E."/>
            <person name="Choi E."/>
            <person name="Lee S.E."/>
            <person name="Jeon J."/>
            <person name="Kim H."/>
            <person name="Choi G."/>
            <person name="Song H."/>
            <person name="Lee J."/>
            <person name="Lee S.C."/>
            <person name="Kwon J.K."/>
            <person name="Lee H.Y."/>
            <person name="Koo N."/>
            <person name="Hong Y."/>
            <person name="Kim R.W."/>
            <person name="Kang W.H."/>
            <person name="Huh J.H."/>
            <person name="Kang B.C."/>
            <person name="Yang T.J."/>
            <person name="Lee Y.H."/>
            <person name="Bennetzen J.L."/>
            <person name="Choi D."/>
        </authorList>
    </citation>
    <scope>NUCLEOTIDE SEQUENCE [LARGE SCALE GENOMIC DNA]</scope>
    <source>
        <strain evidence="7">cv. PBC81</strain>
    </source>
</reference>
<dbReference type="EMBL" id="MLFT02000007">
    <property type="protein sequence ID" value="PHT42436.1"/>
    <property type="molecule type" value="Genomic_DNA"/>
</dbReference>
<protein>
    <recommendedName>
        <fullName evidence="5">Ubiquitin-like protease family profile domain-containing protein</fullName>
    </recommendedName>
</protein>
<evidence type="ECO:0000256" key="4">
    <source>
        <dbReference type="SAM" id="MobiDB-lite"/>
    </source>
</evidence>
<keyword evidence="2" id="KW-0645">Protease</keyword>
<accession>A0A2G2WB01</accession>
<dbReference type="OrthoDB" id="1680482at2759"/>
<feature type="region of interest" description="Disordered" evidence="4">
    <location>
        <begin position="1"/>
        <end position="28"/>
    </location>
</feature>
<reference evidence="7" key="2">
    <citation type="journal article" date="2017" name="J. Anim. Genet.">
        <title>Multiple reference genome sequences of hot pepper reveal the massive evolution of plant disease resistance genes by retroduplication.</title>
        <authorList>
            <person name="Kim S."/>
            <person name="Park J."/>
            <person name="Yeom S.-I."/>
            <person name="Kim Y.-M."/>
            <person name="Seo E."/>
            <person name="Kim K.-T."/>
            <person name="Kim M.-S."/>
            <person name="Lee J.M."/>
            <person name="Cheong K."/>
            <person name="Shin H.-S."/>
            <person name="Kim S.-B."/>
            <person name="Han K."/>
            <person name="Lee J."/>
            <person name="Park M."/>
            <person name="Lee H.-A."/>
            <person name="Lee H.-Y."/>
            <person name="Lee Y."/>
            <person name="Oh S."/>
            <person name="Lee J.H."/>
            <person name="Choi E."/>
            <person name="Choi E."/>
            <person name="Lee S.E."/>
            <person name="Jeon J."/>
            <person name="Kim H."/>
            <person name="Choi G."/>
            <person name="Song H."/>
            <person name="Lee J."/>
            <person name="Lee S.-C."/>
            <person name="Kwon J.-K."/>
            <person name="Lee H.-Y."/>
            <person name="Koo N."/>
            <person name="Hong Y."/>
            <person name="Kim R.W."/>
            <person name="Kang W.-H."/>
            <person name="Huh J.H."/>
            <person name="Kang B.-C."/>
            <person name="Yang T.-J."/>
            <person name="Lee Y.-H."/>
            <person name="Bennetzen J.L."/>
            <person name="Choi D."/>
        </authorList>
    </citation>
    <scope>NUCLEOTIDE SEQUENCE [LARGE SCALE GENOMIC DNA]</scope>
    <source>
        <strain evidence="7">cv. PBC81</strain>
    </source>
</reference>